<evidence type="ECO:0000256" key="1">
    <source>
        <dbReference type="SAM" id="MobiDB-lite"/>
    </source>
</evidence>
<dbReference type="InterPro" id="IPR005801">
    <property type="entry name" value="ADC_synthase"/>
</dbReference>
<dbReference type="PANTHER" id="PTHR42839:SF2">
    <property type="entry name" value="ISOCHORISMATE SYNTHASE ENTC"/>
    <property type="match status" value="1"/>
</dbReference>
<dbReference type="EMBL" id="JBHSFK010000003">
    <property type="protein sequence ID" value="MFC4499173.1"/>
    <property type="molecule type" value="Genomic_DNA"/>
</dbReference>
<dbReference type="Gene3D" id="3.60.120.10">
    <property type="entry name" value="Anthranilate synthase"/>
    <property type="match status" value="1"/>
</dbReference>
<reference evidence="4" key="1">
    <citation type="journal article" date="2019" name="Int. J. Syst. Evol. Microbiol.">
        <title>The Global Catalogue of Microorganisms (GCM) 10K type strain sequencing project: providing services to taxonomists for standard genome sequencing and annotation.</title>
        <authorList>
            <consortium name="The Broad Institute Genomics Platform"/>
            <consortium name="The Broad Institute Genome Sequencing Center for Infectious Disease"/>
            <person name="Wu L."/>
            <person name="Ma J."/>
        </authorList>
    </citation>
    <scope>NUCLEOTIDE SEQUENCE [LARGE SCALE GENOMIC DNA]</scope>
    <source>
        <strain evidence="4">CGMCC 4.7177</strain>
    </source>
</reference>
<keyword evidence="4" id="KW-1185">Reference proteome</keyword>
<dbReference type="RefSeq" id="WP_381182130.1">
    <property type="nucleotide sequence ID" value="NZ_JBHSFK010000003.1"/>
</dbReference>
<feature type="compositionally biased region" description="Basic and acidic residues" evidence="1">
    <location>
        <begin position="13"/>
        <end position="23"/>
    </location>
</feature>
<evidence type="ECO:0000313" key="4">
    <source>
        <dbReference type="Proteomes" id="UP001595839"/>
    </source>
</evidence>
<dbReference type="PANTHER" id="PTHR42839">
    <property type="entry name" value="ISOCHORISMATE SYNTHASE ENTC"/>
    <property type="match status" value="1"/>
</dbReference>
<evidence type="ECO:0000259" key="2">
    <source>
        <dbReference type="Pfam" id="PF00425"/>
    </source>
</evidence>
<dbReference type="InterPro" id="IPR015890">
    <property type="entry name" value="Chorismate_C"/>
</dbReference>
<organism evidence="3 4">
    <name type="scientific">Streptomyces vulcanius</name>
    <dbReference type="NCBI Taxonomy" id="1441876"/>
    <lineage>
        <taxon>Bacteria</taxon>
        <taxon>Bacillati</taxon>
        <taxon>Actinomycetota</taxon>
        <taxon>Actinomycetes</taxon>
        <taxon>Kitasatosporales</taxon>
        <taxon>Streptomycetaceae</taxon>
        <taxon>Streptomyces</taxon>
    </lineage>
</organism>
<evidence type="ECO:0000313" key="3">
    <source>
        <dbReference type="EMBL" id="MFC4499173.1"/>
    </source>
</evidence>
<dbReference type="Pfam" id="PF00425">
    <property type="entry name" value="Chorismate_bind"/>
    <property type="match status" value="1"/>
</dbReference>
<accession>A0ABV9AKR8</accession>
<sequence length="394" mass="42428">MKGGPTQAGSRSTPDRHLREERPSFLLHGPSSSVGLTGTLTRFTDLSEAEDAVRKGAHGNLVAGAVPFDHGPGTSSFFLGRRGTGRPARSARGARSGGHFLPDVGFNDAETANYIRLVERVLPMLRSPESALEKIVVARAERYFPTESVDPTQLYGRIVDMFPGVHSYLVEHLEKPGVYTLGASPELFMRKTGDVVTMTPLAGTIPRNPLLPAVEDEERARAELFTAKYLAEHRHLVDFMLKGLAPFCTGLDRPDEPELLGVPGVWHLGTPIRGRLVDSGVRVADLVSALHPSPAVCGVPQAESLHLITKNESTRGYYGGLVGWADAYGDCAFYMALRGLDFDSREHGSLSLRAGGGVVAGSRLDIEFAETTAKLTTMRLALGVEPSPGVRPRA</sequence>
<dbReference type="Proteomes" id="UP001595839">
    <property type="component" value="Unassembled WGS sequence"/>
</dbReference>
<comment type="caution">
    <text evidence="3">The sequence shown here is derived from an EMBL/GenBank/DDBJ whole genome shotgun (WGS) entry which is preliminary data.</text>
</comment>
<proteinExistence type="predicted"/>
<feature type="domain" description="Chorismate-utilising enzyme C-terminal" evidence="2">
    <location>
        <begin position="113"/>
        <end position="374"/>
    </location>
</feature>
<feature type="region of interest" description="Disordered" evidence="1">
    <location>
        <begin position="1"/>
        <end position="33"/>
    </location>
</feature>
<dbReference type="SUPFAM" id="SSF56322">
    <property type="entry name" value="ADC synthase"/>
    <property type="match status" value="1"/>
</dbReference>
<protein>
    <submittedName>
        <fullName evidence="3">Chorismate-binding protein</fullName>
    </submittedName>
</protein>
<name>A0ABV9AKR8_9ACTN</name>
<gene>
    <name evidence="3" type="ORF">ACFPIH_06490</name>
</gene>